<dbReference type="RefSeq" id="WP_319686767.1">
    <property type="nucleotide sequence ID" value="NZ_JARAWI010000007.1"/>
</dbReference>
<name>A0ABU4MGZ7_9ACTN</name>
<feature type="region of interest" description="Disordered" evidence="1">
    <location>
        <begin position="1"/>
        <end position="47"/>
    </location>
</feature>
<comment type="caution">
    <text evidence="2">The sequence shown here is derived from an EMBL/GenBank/DDBJ whole genome shotgun (WGS) entry which is preliminary data.</text>
</comment>
<dbReference type="EMBL" id="JARAWJ010000002">
    <property type="protein sequence ID" value="MDX3036426.1"/>
    <property type="molecule type" value="Genomic_DNA"/>
</dbReference>
<dbReference type="Proteomes" id="UP001282474">
    <property type="component" value="Unassembled WGS sequence"/>
</dbReference>
<accession>A0ABU4MGZ7</accession>
<sequence length="47" mass="4923">MIPLPCRTKGGAPQLGAKGPGQTGPFGRWPDLDKDDDQADGEQQADS</sequence>
<keyword evidence="3" id="KW-1185">Reference proteome</keyword>
<evidence type="ECO:0000313" key="2">
    <source>
        <dbReference type="EMBL" id="MDX3036426.1"/>
    </source>
</evidence>
<protein>
    <submittedName>
        <fullName evidence="2">Uncharacterized protein</fullName>
    </submittedName>
</protein>
<organism evidence="2 3">
    <name type="scientific">Streptomyces caniscabiei</name>
    <dbReference type="NCBI Taxonomy" id="2746961"/>
    <lineage>
        <taxon>Bacteria</taxon>
        <taxon>Bacillati</taxon>
        <taxon>Actinomycetota</taxon>
        <taxon>Actinomycetes</taxon>
        <taxon>Kitasatosporales</taxon>
        <taxon>Streptomycetaceae</taxon>
        <taxon>Streptomyces</taxon>
    </lineage>
</organism>
<evidence type="ECO:0000313" key="3">
    <source>
        <dbReference type="Proteomes" id="UP001282474"/>
    </source>
</evidence>
<feature type="compositionally biased region" description="Acidic residues" evidence="1">
    <location>
        <begin position="33"/>
        <end position="47"/>
    </location>
</feature>
<gene>
    <name evidence="2" type="ORF">PV383_04475</name>
</gene>
<evidence type="ECO:0000256" key="1">
    <source>
        <dbReference type="SAM" id="MobiDB-lite"/>
    </source>
</evidence>
<reference evidence="2 3" key="1">
    <citation type="journal article" date="2023" name="Microb. Genom.">
        <title>Mesoterricola silvestris gen. nov., sp. nov., Mesoterricola sediminis sp. nov., Geothrix oryzae sp. nov., Geothrix edaphica sp. nov., Geothrix rubra sp. nov., and Geothrix limicola sp. nov., six novel members of Acidobacteriota isolated from soils.</title>
        <authorList>
            <person name="Weisberg A.J."/>
            <person name="Pearce E."/>
            <person name="Kramer C.G."/>
            <person name="Chang J.H."/>
            <person name="Clarke C.R."/>
        </authorList>
    </citation>
    <scope>NUCLEOTIDE SEQUENCE [LARGE SCALE GENOMIC DNA]</scope>
    <source>
        <strain evidence="2 3">NE20-4-1</strain>
    </source>
</reference>
<proteinExistence type="predicted"/>